<keyword evidence="2" id="KW-0472">Membrane</keyword>
<dbReference type="Pfam" id="PF13828">
    <property type="entry name" value="DUF4190"/>
    <property type="match status" value="1"/>
</dbReference>
<keyword evidence="5" id="KW-1185">Reference proteome</keyword>
<accession>A0ABR7WFA2</accession>
<evidence type="ECO:0000313" key="4">
    <source>
        <dbReference type="EMBL" id="MBD1320472.1"/>
    </source>
</evidence>
<dbReference type="EMBL" id="JACWMS010000002">
    <property type="protein sequence ID" value="MBD1320472.1"/>
    <property type="molecule type" value="Genomic_DNA"/>
</dbReference>
<organism evidence="4 5">
    <name type="scientific">Gordonia hankookensis</name>
    <dbReference type="NCBI Taxonomy" id="589403"/>
    <lineage>
        <taxon>Bacteria</taxon>
        <taxon>Bacillati</taxon>
        <taxon>Actinomycetota</taxon>
        <taxon>Actinomycetes</taxon>
        <taxon>Mycobacteriales</taxon>
        <taxon>Gordoniaceae</taxon>
        <taxon>Gordonia</taxon>
    </lineage>
</organism>
<name>A0ABR7WFA2_9ACTN</name>
<keyword evidence="2" id="KW-0812">Transmembrane</keyword>
<protein>
    <submittedName>
        <fullName evidence="4">DUF4190 domain-containing protein</fullName>
    </submittedName>
</protein>
<feature type="domain" description="DUF4190" evidence="3">
    <location>
        <begin position="91"/>
        <end position="146"/>
    </location>
</feature>
<feature type="compositionally biased region" description="Pro residues" evidence="1">
    <location>
        <begin position="64"/>
        <end position="78"/>
    </location>
</feature>
<proteinExistence type="predicted"/>
<dbReference type="Proteomes" id="UP000602395">
    <property type="component" value="Unassembled WGS sequence"/>
</dbReference>
<sequence>MRAPATPPGDEKTTVNRAAPFLGPADDFSPVDSTPDAKTEQSETPRPLAYSASINKPVDDVPEEPVPPRTQTAPPQPSRSPASNRPTNRTAIWALVLSILGITAPIGLYLGYRSRASIARSRELGEPFARVAIWIGWLYVAVVVLALLTYFWIAGQGS</sequence>
<evidence type="ECO:0000256" key="2">
    <source>
        <dbReference type="SAM" id="Phobius"/>
    </source>
</evidence>
<comment type="caution">
    <text evidence="4">The sequence shown here is derived from an EMBL/GenBank/DDBJ whole genome shotgun (WGS) entry which is preliminary data.</text>
</comment>
<evidence type="ECO:0000259" key="3">
    <source>
        <dbReference type="Pfam" id="PF13828"/>
    </source>
</evidence>
<feature type="region of interest" description="Disordered" evidence="1">
    <location>
        <begin position="1"/>
        <end position="86"/>
    </location>
</feature>
<dbReference type="RefSeq" id="WP_190267116.1">
    <property type="nucleotide sequence ID" value="NZ_BAABAD010000004.1"/>
</dbReference>
<dbReference type="InterPro" id="IPR025241">
    <property type="entry name" value="DUF4190"/>
</dbReference>
<feature type="transmembrane region" description="Helical" evidence="2">
    <location>
        <begin position="131"/>
        <end position="153"/>
    </location>
</feature>
<evidence type="ECO:0000256" key="1">
    <source>
        <dbReference type="SAM" id="MobiDB-lite"/>
    </source>
</evidence>
<keyword evidence="2" id="KW-1133">Transmembrane helix</keyword>
<gene>
    <name evidence="4" type="ORF">IDF66_12860</name>
</gene>
<feature type="transmembrane region" description="Helical" evidence="2">
    <location>
        <begin position="91"/>
        <end position="110"/>
    </location>
</feature>
<reference evidence="4 5" key="1">
    <citation type="submission" date="2020-09" db="EMBL/GenBank/DDBJ databases">
        <title>Novel species in genus Gordonia.</title>
        <authorList>
            <person name="Zhang G."/>
        </authorList>
    </citation>
    <scope>NUCLEOTIDE SEQUENCE [LARGE SCALE GENOMIC DNA]</scope>
    <source>
        <strain evidence="4 5">ON-33</strain>
    </source>
</reference>
<evidence type="ECO:0000313" key="5">
    <source>
        <dbReference type="Proteomes" id="UP000602395"/>
    </source>
</evidence>